<keyword evidence="1" id="KW-0863">Zinc-finger</keyword>
<dbReference type="InterPro" id="IPR001878">
    <property type="entry name" value="Znf_CCHC"/>
</dbReference>
<dbReference type="Proteomes" id="UP000593575">
    <property type="component" value="Unassembled WGS sequence"/>
</dbReference>
<feature type="domain" description="CCHC-type" evidence="2">
    <location>
        <begin position="18"/>
        <end position="33"/>
    </location>
</feature>
<keyword evidence="1" id="KW-0479">Metal-binding</keyword>
<gene>
    <name evidence="3" type="ORF">Goarm_022753</name>
</gene>
<proteinExistence type="predicted"/>
<organism evidence="3 4">
    <name type="scientific">Gossypium armourianum</name>
    <dbReference type="NCBI Taxonomy" id="34283"/>
    <lineage>
        <taxon>Eukaryota</taxon>
        <taxon>Viridiplantae</taxon>
        <taxon>Streptophyta</taxon>
        <taxon>Embryophyta</taxon>
        <taxon>Tracheophyta</taxon>
        <taxon>Spermatophyta</taxon>
        <taxon>Magnoliopsida</taxon>
        <taxon>eudicotyledons</taxon>
        <taxon>Gunneridae</taxon>
        <taxon>Pentapetalae</taxon>
        <taxon>rosids</taxon>
        <taxon>malvids</taxon>
        <taxon>Malvales</taxon>
        <taxon>Malvaceae</taxon>
        <taxon>Malvoideae</taxon>
        <taxon>Gossypium</taxon>
    </lineage>
</organism>
<evidence type="ECO:0000313" key="3">
    <source>
        <dbReference type="EMBL" id="MBA0845520.1"/>
    </source>
</evidence>
<keyword evidence="1" id="KW-0862">Zinc</keyword>
<name>A0A7J9KGF4_9ROSI</name>
<evidence type="ECO:0000313" key="4">
    <source>
        <dbReference type="Proteomes" id="UP000593575"/>
    </source>
</evidence>
<dbReference type="InterPro" id="IPR036875">
    <property type="entry name" value="Znf_CCHC_sf"/>
</dbReference>
<sequence length="178" mass="19046">MVNGELQRVEYQVLPTICFSCGKYGHLKEQCTSPAAEKISVSREVSGNTELVDSTLGGGGIGVWSVDGGGAEISEGTEGFTKSEGRKSRKSKIGFKIFENQAEKVNGDGLIKEVVEDLGLHFVGLGTKDLANRQVNKGGPRESVAGILFVGSWSTKDQYFDAEGFPVGLQEQRAKTIS</sequence>
<evidence type="ECO:0000256" key="1">
    <source>
        <dbReference type="PROSITE-ProRule" id="PRU00047"/>
    </source>
</evidence>
<dbReference type="SUPFAM" id="SSF57756">
    <property type="entry name" value="Retrovirus zinc finger-like domains"/>
    <property type="match status" value="1"/>
</dbReference>
<dbReference type="SMART" id="SM00343">
    <property type="entry name" value="ZnF_C2HC"/>
    <property type="match status" value="1"/>
</dbReference>
<reference evidence="3 4" key="1">
    <citation type="journal article" date="2019" name="Genome Biol. Evol.">
        <title>Insights into the evolution of the New World diploid cottons (Gossypium, subgenus Houzingenia) based on genome sequencing.</title>
        <authorList>
            <person name="Grover C.E."/>
            <person name="Arick M.A. 2nd"/>
            <person name="Thrash A."/>
            <person name="Conover J.L."/>
            <person name="Sanders W.S."/>
            <person name="Peterson D.G."/>
            <person name="Frelichowski J.E."/>
            <person name="Scheffler J.A."/>
            <person name="Scheffler B.E."/>
            <person name="Wendel J.F."/>
        </authorList>
    </citation>
    <scope>NUCLEOTIDE SEQUENCE [LARGE SCALE GENOMIC DNA]</scope>
    <source>
        <strain evidence="3">6</strain>
        <tissue evidence="3">Leaf</tissue>
    </source>
</reference>
<accession>A0A7J9KGF4</accession>
<evidence type="ECO:0000259" key="2">
    <source>
        <dbReference type="PROSITE" id="PS50158"/>
    </source>
</evidence>
<dbReference type="AlphaFoldDB" id="A0A7J9KGF4"/>
<protein>
    <recommendedName>
        <fullName evidence="2">CCHC-type domain-containing protein</fullName>
    </recommendedName>
</protein>
<dbReference type="PROSITE" id="PS50158">
    <property type="entry name" value="ZF_CCHC"/>
    <property type="match status" value="1"/>
</dbReference>
<dbReference type="GO" id="GO:0003676">
    <property type="term" value="F:nucleic acid binding"/>
    <property type="evidence" value="ECO:0007669"/>
    <property type="project" value="InterPro"/>
</dbReference>
<keyword evidence="4" id="KW-1185">Reference proteome</keyword>
<dbReference type="EMBL" id="JABFAE010416395">
    <property type="protein sequence ID" value="MBA0845520.1"/>
    <property type="molecule type" value="Genomic_DNA"/>
</dbReference>
<dbReference type="GO" id="GO:0008270">
    <property type="term" value="F:zinc ion binding"/>
    <property type="evidence" value="ECO:0007669"/>
    <property type="project" value="UniProtKB-KW"/>
</dbReference>
<comment type="caution">
    <text evidence="3">The sequence shown here is derived from an EMBL/GenBank/DDBJ whole genome shotgun (WGS) entry which is preliminary data.</text>
</comment>